<reference evidence="1" key="1">
    <citation type="submission" date="2014-09" db="EMBL/GenBank/DDBJ databases">
        <authorList>
            <person name="Magalhaes I.L.F."/>
            <person name="Oliveira U."/>
            <person name="Santos F.R."/>
            <person name="Vidigal T.H.D.A."/>
            <person name="Brescovit A.D."/>
            <person name="Santos A.J."/>
        </authorList>
    </citation>
    <scope>NUCLEOTIDE SEQUENCE</scope>
    <source>
        <tissue evidence="1">Shoot tissue taken approximately 20 cm above the soil surface</tissue>
    </source>
</reference>
<protein>
    <submittedName>
        <fullName evidence="1">Uncharacterized protein</fullName>
    </submittedName>
</protein>
<dbReference type="AlphaFoldDB" id="A0A0A8YPM4"/>
<dbReference type="EMBL" id="GBRH01270172">
    <property type="protein sequence ID" value="JAD27723.1"/>
    <property type="molecule type" value="Transcribed_RNA"/>
</dbReference>
<proteinExistence type="predicted"/>
<accession>A0A0A8YPM4</accession>
<reference evidence="1" key="2">
    <citation type="journal article" date="2015" name="Data Brief">
        <title>Shoot transcriptome of the giant reed, Arundo donax.</title>
        <authorList>
            <person name="Barrero R.A."/>
            <person name="Guerrero F.D."/>
            <person name="Moolhuijzen P."/>
            <person name="Goolsby J.A."/>
            <person name="Tidwell J."/>
            <person name="Bellgard S.E."/>
            <person name="Bellgard M.I."/>
        </authorList>
    </citation>
    <scope>NUCLEOTIDE SEQUENCE</scope>
    <source>
        <tissue evidence="1">Shoot tissue taken approximately 20 cm above the soil surface</tissue>
    </source>
</reference>
<sequence>MNHSYFFKKNLHSFISHVWILKFAYLVIILCLVMPCSTLIKCSHQLLQLSIS</sequence>
<evidence type="ECO:0000313" key="1">
    <source>
        <dbReference type="EMBL" id="JAD27723.1"/>
    </source>
</evidence>
<organism evidence="1">
    <name type="scientific">Arundo donax</name>
    <name type="common">Giant reed</name>
    <name type="synonym">Donax arundinaceus</name>
    <dbReference type="NCBI Taxonomy" id="35708"/>
    <lineage>
        <taxon>Eukaryota</taxon>
        <taxon>Viridiplantae</taxon>
        <taxon>Streptophyta</taxon>
        <taxon>Embryophyta</taxon>
        <taxon>Tracheophyta</taxon>
        <taxon>Spermatophyta</taxon>
        <taxon>Magnoliopsida</taxon>
        <taxon>Liliopsida</taxon>
        <taxon>Poales</taxon>
        <taxon>Poaceae</taxon>
        <taxon>PACMAD clade</taxon>
        <taxon>Arundinoideae</taxon>
        <taxon>Arundineae</taxon>
        <taxon>Arundo</taxon>
    </lineage>
</organism>
<name>A0A0A8YPM4_ARUDO</name>